<gene>
    <name evidence="2" type="ORF">BJ095_1513</name>
</gene>
<dbReference type="EMBL" id="QJTJ01000051">
    <property type="protein sequence ID" value="PYF01961.1"/>
    <property type="molecule type" value="Genomic_DNA"/>
</dbReference>
<protein>
    <submittedName>
        <fullName evidence="2">Uncharacterized protein</fullName>
    </submittedName>
</protein>
<comment type="caution">
    <text evidence="2">The sequence shown here is derived from an EMBL/GenBank/DDBJ whole genome shotgun (WGS) entry which is preliminary data.</text>
</comment>
<evidence type="ECO:0000313" key="2">
    <source>
        <dbReference type="EMBL" id="PYF01961.1"/>
    </source>
</evidence>
<sequence length="102" mass="11148">MSSTFSTTNSVEISGGVPVGAGNVVDTSFGSSMTKSIQKGVTLKGPPAGYSSRQYYMTRFKDYGTFKLNEKNIFTGNSTTYNKSYSKPSSQDPFVDWSRDIK</sequence>
<dbReference type="OrthoDB" id="2877631at2"/>
<name>A0A318TAH2_9BACL</name>
<accession>A0A318TAH2</accession>
<dbReference type="AlphaFoldDB" id="A0A318TAH2"/>
<evidence type="ECO:0000313" key="3">
    <source>
        <dbReference type="Proteomes" id="UP000247416"/>
    </source>
</evidence>
<keyword evidence="3" id="KW-1185">Reference proteome</keyword>
<feature type="compositionally biased region" description="Polar residues" evidence="1">
    <location>
        <begin position="80"/>
        <end position="92"/>
    </location>
</feature>
<dbReference type="RefSeq" id="WP_107937822.1">
    <property type="nucleotide sequence ID" value="NZ_PYWJ01000056.1"/>
</dbReference>
<proteinExistence type="predicted"/>
<organism evidence="2 3">
    <name type="scientific">Ureibacillus chungkukjangi</name>
    <dbReference type="NCBI Taxonomy" id="1202712"/>
    <lineage>
        <taxon>Bacteria</taxon>
        <taxon>Bacillati</taxon>
        <taxon>Bacillota</taxon>
        <taxon>Bacilli</taxon>
        <taxon>Bacillales</taxon>
        <taxon>Caryophanaceae</taxon>
        <taxon>Ureibacillus</taxon>
    </lineage>
</organism>
<reference evidence="2 3" key="1">
    <citation type="submission" date="2018-06" db="EMBL/GenBank/DDBJ databases">
        <title>Genomic Encyclopedia of Archaeal and Bacterial Type Strains, Phase II (KMG-II): from individual species to whole genera.</title>
        <authorList>
            <person name="Goeker M."/>
        </authorList>
    </citation>
    <scope>NUCLEOTIDE SEQUENCE [LARGE SCALE GENOMIC DNA]</scope>
    <source>
        <strain evidence="2 3">KACC 16626</strain>
    </source>
</reference>
<evidence type="ECO:0000256" key="1">
    <source>
        <dbReference type="SAM" id="MobiDB-lite"/>
    </source>
</evidence>
<feature type="region of interest" description="Disordered" evidence="1">
    <location>
        <begin position="80"/>
        <end position="102"/>
    </location>
</feature>
<dbReference type="Proteomes" id="UP000247416">
    <property type="component" value="Unassembled WGS sequence"/>
</dbReference>